<evidence type="ECO:0000313" key="3">
    <source>
        <dbReference type="EMBL" id="PRP65947.1"/>
    </source>
</evidence>
<dbReference type="AlphaFoldDB" id="A0A2S9WR33"/>
<feature type="domain" description="FAS1" evidence="2">
    <location>
        <begin position="34"/>
        <end position="174"/>
    </location>
</feature>
<dbReference type="InterPro" id="IPR000782">
    <property type="entry name" value="FAS1_domain"/>
</dbReference>
<dbReference type="PANTHER" id="PTHR10900">
    <property type="entry name" value="PERIOSTIN-RELATED"/>
    <property type="match status" value="1"/>
</dbReference>
<reference evidence="3 4" key="1">
    <citation type="submission" date="2016-11" db="EMBL/GenBank/DDBJ databases">
        <title>Trade-off between light-utilization and light-protection in marine flavobacteria.</title>
        <authorList>
            <person name="Kumagai Y."/>
        </authorList>
    </citation>
    <scope>NUCLEOTIDE SEQUENCE [LARGE SCALE GENOMIC DNA]</scope>
    <source>
        <strain evidence="3 4">JCM 17109</strain>
    </source>
</reference>
<dbReference type="SUPFAM" id="SSF82153">
    <property type="entry name" value="FAS1 domain"/>
    <property type="match status" value="2"/>
</dbReference>
<dbReference type="RefSeq" id="WP_105981811.1">
    <property type="nucleotide sequence ID" value="NZ_MQUC01000003.1"/>
</dbReference>
<keyword evidence="4" id="KW-1185">Reference proteome</keyword>
<dbReference type="PROSITE" id="PS50213">
    <property type="entry name" value="FAS1"/>
    <property type="match status" value="2"/>
</dbReference>
<evidence type="ECO:0000256" key="1">
    <source>
        <dbReference type="SAM" id="SignalP"/>
    </source>
</evidence>
<feature type="chain" id="PRO_5015741275" description="FAS1 domain-containing protein" evidence="1">
    <location>
        <begin position="23"/>
        <end position="328"/>
    </location>
</feature>
<dbReference type="PROSITE" id="PS51257">
    <property type="entry name" value="PROKAR_LIPOPROTEIN"/>
    <property type="match status" value="1"/>
</dbReference>
<dbReference type="PANTHER" id="PTHR10900:SF77">
    <property type="entry name" value="FI19380P1"/>
    <property type="match status" value="1"/>
</dbReference>
<dbReference type="EMBL" id="MQUC01000003">
    <property type="protein sequence ID" value="PRP65947.1"/>
    <property type="molecule type" value="Genomic_DNA"/>
</dbReference>
<dbReference type="GO" id="GO:0005615">
    <property type="term" value="C:extracellular space"/>
    <property type="evidence" value="ECO:0007669"/>
    <property type="project" value="TreeGrafter"/>
</dbReference>
<proteinExistence type="predicted"/>
<gene>
    <name evidence="3" type="ORF">BST86_02020</name>
</gene>
<dbReference type="Proteomes" id="UP000239532">
    <property type="component" value="Unassembled WGS sequence"/>
</dbReference>
<feature type="domain" description="FAS1" evidence="2">
    <location>
        <begin position="176"/>
        <end position="325"/>
    </location>
</feature>
<evidence type="ECO:0000313" key="4">
    <source>
        <dbReference type="Proteomes" id="UP000239532"/>
    </source>
</evidence>
<dbReference type="OrthoDB" id="9800666at2"/>
<dbReference type="Pfam" id="PF02469">
    <property type="entry name" value="Fasciclin"/>
    <property type="match status" value="2"/>
</dbReference>
<organism evidence="3 4">
    <name type="scientific">Nonlabens agnitus</name>
    <dbReference type="NCBI Taxonomy" id="870484"/>
    <lineage>
        <taxon>Bacteria</taxon>
        <taxon>Pseudomonadati</taxon>
        <taxon>Bacteroidota</taxon>
        <taxon>Flavobacteriia</taxon>
        <taxon>Flavobacteriales</taxon>
        <taxon>Flavobacteriaceae</taxon>
        <taxon>Nonlabens</taxon>
    </lineage>
</organism>
<sequence length="328" mass="34639">MKTLLKPLAVAFLAIAAISVTSCDSDDDANLVIQDSAFDITVNNPNFSTLKTALERTGLDAALDDPTATFTVFAPTNDAFEDFLEANDFTTLDEIPQDVLENVLRNHVLGSVNRAADLESNYYKTLAVNADGDSFDMFINTNDGILINNFVFVELGSSDIPVSNGVVHVVDEVITLPTVATLAASNPTFSNLVTALSQEQLVPALQNTMTTGTNPAPFTVFAPTNDAFQALIDADPNDGLNSIADVLALDNLDAILLYHVASGAAVRQEDITDGLVVDPITTGTFTINTTNGVTITDGSGNNDIEVIATNVTGSNGVVHAIDFVLLPE</sequence>
<name>A0A2S9WR33_9FLAO</name>
<dbReference type="InterPro" id="IPR036378">
    <property type="entry name" value="FAS1_dom_sf"/>
</dbReference>
<dbReference type="Gene3D" id="2.30.180.10">
    <property type="entry name" value="FAS1 domain"/>
    <property type="match status" value="2"/>
</dbReference>
<protein>
    <recommendedName>
        <fullName evidence="2">FAS1 domain-containing protein</fullName>
    </recommendedName>
</protein>
<keyword evidence="1" id="KW-0732">Signal</keyword>
<dbReference type="InterPro" id="IPR050904">
    <property type="entry name" value="Adhesion/Biosynth-related"/>
</dbReference>
<evidence type="ECO:0000259" key="2">
    <source>
        <dbReference type="PROSITE" id="PS50213"/>
    </source>
</evidence>
<dbReference type="SMART" id="SM00554">
    <property type="entry name" value="FAS1"/>
    <property type="match status" value="2"/>
</dbReference>
<comment type="caution">
    <text evidence="3">The sequence shown here is derived from an EMBL/GenBank/DDBJ whole genome shotgun (WGS) entry which is preliminary data.</text>
</comment>
<accession>A0A2S9WR33</accession>
<feature type="signal peptide" evidence="1">
    <location>
        <begin position="1"/>
        <end position="22"/>
    </location>
</feature>